<reference evidence="1" key="1">
    <citation type="submission" date="2024-05" db="EMBL/GenBank/DDBJ databases">
        <title>Metabacillus sp. nov., isolated from the rhizosphere soil of tomato plants.</title>
        <authorList>
            <person name="Ma R."/>
        </authorList>
    </citation>
    <scope>NUCLEOTIDE SEQUENCE</scope>
    <source>
        <strain evidence="1">DBTR6</strain>
    </source>
</reference>
<dbReference type="CDD" id="cd06558">
    <property type="entry name" value="crotonase-like"/>
    <property type="match status" value="1"/>
</dbReference>
<dbReference type="InterPro" id="IPR029045">
    <property type="entry name" value="ClpP/crotonase-like_dom_sf"/>
</dbReference>
<comment type="caution">
    <text evidence="1">The sequence shown here is derived from an EMBL/GenBank/DDBJ whole genome shotgun (WGS) entry which is preliminary data.</text>
</comment>
<dbReference type="Pfam" id="PF00378">
    <property type="entry name" value="ECH_1"/>
    <property type="match status" value="1"/>
</dbReference>
<dbReference type="Gene3D" id="3.90.226.10">
    <property type="entry name" value="2-enoyl-CoA Hydratase, Chain A, domain 1"/>
    <property type="match status" value="1"/>
</dbReference>
<dbReference type="SUPFAM" id="SSF52096">
    <property type="entry name" value="ClpP/crotonase"/>
    <property type="match status" value="1"/>
</dbReference>
<protein>
    <submittedName>
        <fullName evidence="1">Enoyl-CoA hydratase/isomerase family protein</fullName>
    </submittedName>
</protein>
<dbReference type="Proteomes" id="UP001165287">
    <property type="component" value="Unassembled WGS sequence"/>
</dbReference>
<evidence type="ECO:0000313" key="2">
    <source>
        <dbReference type="Proteomes" id="UP001165287"/>
    </source>
</evidence>
<keyword evidence="2" id="KW-1185">Reference proteome</keyword>
<proteinExistence type="predicted"/>
<dbReference type="PANTHER" id="PTHR11941">
    <property type="entry name" value="ENOYL-COA HYDRATASE-RELATED"/>
    <property type="match status" value="1"/>
</dbReference>
<evidence type="ECO:0000313" key="1">
    <source>
        <dbReference type="EMBL" id="MBZ5750017.1"/>
    </source>
</evidence>
<name>A0ABS7UPQ3_9BACI</name>
<dbReference type="InterPro" id="IPR001753">
    <property type="entry name" value="Enoyl-CoA_hydra/iso"/>
</dbReference>
<dbReference type="PANTHER" id="PTHR11941:SF54">
    <property type="entry name" value="ENOYL-COA HYDRATASE, MITOCHONDRIAL"/>
    <property type="match status" value="1"/>
</dbReference>
<accession>A0ABS7UPQ3</accession>
<dbReference type="EMBL" id="JAIQUM010000010">
    <property type="protein sequence ID" value="MBZ5750017.1"/>
    <property type="molecule type" value="Genomic_DNA"/>
</dbReference>
<gene>
    <name evidence="1" type="ORF">K9V48_07115</name>
</gene>
<sequence>MCHLTSNSFAVNGFALEGGCELAFACDVRIAAMNAKFDLPEVGLLGIIPGYGGTQRLAKLIGPGKAKKFIFSGEQVSAEEAYQIGLTRRLTVRG</sequence>
<organism evidence="1 2">
    <name type="scientific">Metabacillus rhizolycopersici</name>
    <dbReference type="NCBI Taxonomy" id="2875709"/>
    <lineage>
        <taxon>Bacteria</taxon>
        <taxon>Bacillati</taxon>
        <taxon>Bacillota</taxon>
        <taxon>Bacilli</taxon>
        <taxon>Bacillales</taxon>
        <taxon>Bacillaceae</taxon>
        <taxon>Metabacillus</taxon>
    </lineage>
</organism>